<dbReference type="PRINTS" id="PR00080">
    <property type="entry name" value="SDRFAMILY"/>
</dbReference>
<dbReference type="NCBIfam" id="NF004782">
    <property type="entry name" value="PRK06128.1"/>
    <property type="match status" value="1"/>
</dbReference>
<evidence type="ECO:0000256" key="3">
    <source>
        <dbReference type="SAM" id="MobiDB-lite"/>
    </source>
</evidence>
<evidence type="ECO:0000313" key="5">
    <source>
        <dbReference type="Proteomes" id="UP001620460"/>
    </source>
</evidence>
<feature type="compositionally biased region" description="Basic and acidic residues" evidence="3">
    <location>
        <begin position="1"/>
        <end position="13"/>
    </location>
</feature>
<dbReference type="Pfam" id="PF13561">
    <property type="entry name" value="adh_short_C2"/>
    <property type="match status" value="1"/>
</dbReference>
<gene>
    <name evidence="4" type="ORF">ISP17_07935</name>
</gene>
<sequence>MTHDHPPKPDLQDPTRQYPRPPFQQQPQRAPGLAREMVPRPDHGEESYVGTGRLAGRKALITGADSGIGRAVAIAFAREGAAVTLNFLPKEEADANEVIELARDAGVDVHAMPGDLTDEAFCQHLVGEAHRRMDGLDLVVNVAGKQSWQESIRDITTEQFDATFKTNVYAMFWICKAALEHLPPGASIINTASIQSYDPSAILADYAPTKAAIVAFTKALAKQVAKDGIRVNAVAPGPIWTPLQPSGGQPQEKVEKFGANVPLGRPGQPVEVAPAYVLLASQAASFVTAEVYGVTGGHSSS</sequence>
<feature type="region of interest" description="Disordered" evidence="3">
    <location>
        <begin position="1"/>
        <end position="49"/>
    </location>
</feature>
<keyword evidence="2" id="KW-0560">Oxidoreductase</keyword>
<dbReference type="PANTHER" id="PTHR48107:SF16">
    <property type="entry name" value="NADPH-DEPENDENT ALDEHYDE REDUCTASE 1, CHLOROPLASTIC"/>
    <property type="match status" value="1"/>
</dbReference>
<dbReference type="RefSeq" id="WP_404631847.1">
    <property type="nucleotide sequence ID" value="NZ_JADIKM010000002.1"/>
</dbReference>
<dbReference type="InterPro" id="IPR002347">
    <property type="entry name" value="SDR_fam"/>
</dbReference>
<proteinExistence type="inferred from homology"/>
<comment type="similarity">
    <text evidence="1">Belongs to the short-chain dehydrogenases/reductases (SDR) family.</text>
</comment>
<accession>A0ABW8JW33</accession>
<reference evidence="4 5" key="1">
    <citation type="submission" date="2020-10" db="EMBL/GenBank/DDBJ databases">
        <title>Phylogeny of dyella-like bacteria.</title>
        <authorList>
            <person name="Fu J."/>
        </authorList>
    </citation>
    <scope>NUCLEOTIDE SEQUENCE [LARGE SCALE GENOMIC DNA]</scope>
    <source>
        <strain evidence="4 5">Gsoil3046</strain>
    </source>
</reference>
<evidence type="ECO:0000313" key="4">
    <source>
        <dbReference type="EMBL" id="MFK2903890.1"/>
    </source>
</evidence>
<dbReference type="PRINTS" id="PR00081">
    <property type="entry name" value="GDHRDH"/>
</dbReference>
<name>A0ABW8JW33_9GAMM</name>
<dbReference type="EMBL" id="JADIKM010000002">
    <property type="protein sequence ID" value="MFK2903890.1"/>
    <property type="molecule type" value="Genomic_DNA"/>
</dbReference>
<comment type="caution">
    <text evidence="4">The sequence shown here is derived from an EMBL/GenBank/DDBJ whole genome shotgun (WGS) entry which is preliminary data.</text>
</comment>
<dbReference type="InterPro" id="IPR036291">
    <property type="entry name" value="NAD(P)-bd_dom_sf"/>
</dbReference>
<dbReference type="Gene3D" id="3.40.50.720">
    <property type="entry name" value="NAD(P)-binding Rossmann-like Domain"/>
    <property type="match status" value="1"/>
</dbReference>
<dbReference type="PANTHER" id="PTHR48107">
    <property type="entry name" value="NADPH-DEPENDENT ALDEHYDE REDUCTASE-LIKE PROTEIN, CHLOROPLASTIC-RELATED"/>
    <property type="match status" value="1"/>
</dbReference>
<organism evidence="4 5">
    <name type="scientific">Dyella ginsengisoli</name>
    <dbReference type="NCBI Taxonomy" id="363848"/>
    <lineage>
        <taxon>Bacteria</taxon>
        <taxon>Pseudomonadati</taxon>
        <taxon>Pseudomonadota</taxon>
        <taxon>Gammaproteobacteria</taxon>
        <taxon>Lysobacterales</taxon>
        <taxon>Rhodanobacteraceae</taxon>
        <taxon>Dyella</taxon>
    </lineage>
</organism>
<evidence type="ECO:0000256" key="2">
    <source>
        <dbReference type="ARBA" id="ARBA00023002"/>
    </source>
</evidence>
<dbReference type="Proteomes" id="UP001620460">
    <property type="component" value="Unassembled WGS sequence"/>
</dbReference>
<protein>
    <submittedName>
        <fullName evidence="4">SDR family oxidoreductase</fullName>
    </submittedName>
</protein>
<evidence type="ECO:0000256" key="1">
    <source>
        <dbReference type="ARBA" id="ARBA00006484"/>
    </source>
</evidence>
<feature type="compositionally biased region" description="Basic and acidic residues" evidence="3">
    <location>
        <begin position="37"/>
        <end position="46"/>
    </location>
</feature>
<dbReference type="SUPFAM" id="SSF51735">
    <property type="entry name" value="NAD(P)-binding Rossmann-fold domains"/>
    <property type="match status" value="1"/>
</dbReference>
<keyword evidence="5" id="KW-1185">Reference proteome</keyword>